<feature type="region of interest" description="Disordered" evidence="1">
    <location>
        <begin position="1"/>
        <end position="32"/>
    </location>
</feature>
<reference evidence="2" key="2">
    <citation type="journal article" date="2023" name="IMA Fungus">
        <title>Comparative genomic study of the Penicillium genus elucidates a diverse pangenome and 15 lateral gene transfer events.</title>
        <authorList>
            <person name="Petersen C."/>
            <person name="Sorensen T."/>
            <person name="Nielsen M.R."/>
            <person name="Sondergaard T.E."/>
            <person name="Sorensen J.L."/>
            <person name="Fitzpatrick D.A."/>
            <person name="Frisvad J.C."/>
            <person name="Nielsen K.L."/>
        </authorList>
    </citation>
    <scope>NUCLEOTIDE SEQUENCE</scope>
    <source>
        <strain evidence="2">IBT 23319</strain>
    </source>
</reference>
<feature type="compositionally biased region" description="Polar residues" evidence="1">
    <location>
        <begin position="9"/>
        <end position="18"/>
    </location>
</feature>
<dbReference type="EMBL" id="JAPQKT010000003">
    <property type="protein sequence ID" value="KAJ5234913.1"/>
    <property type="molecule type" value="Genomic_DNA"/>
</dbReference>
<accession>A0A9W9P6E0</accession>
<keyword evidence="3" id="KW-1185">Reference proteome</keyword>
<comment type="caution">
    <text evidence="2">The sequence shown here is derived from an EMBL/GenBank/DDBJ whole genome shotgun (WGS) entry which is preliminary data.</text>
</comment>
<evidence type="ECO:0000256" key="1">
    <source>
        <dbReference type="SAM" id="MobiDB-lite"/>
    </source>
</evidence>
<evidence type="ECO:0000313" key="3">
    <source>
        <dbReference type="Proteomes" id="UP001147733"/>
    </source>
</evidence>
<organism evidence="2 3">
    <name type="scientific">Penicillium citrinum</name>
    <dbReference type="NCBI Taxonomy" id="5077"/>
    <lineage>
        <taxon>Eukaryota</taxon>
        <taxon>Fungi</taxon>
        <taxon>Dikarya</taxon>
        <taxon>Ascomycota</taxon>
        <taxon>Pezizomycotina</taxon>
        <taxon>Eurotiomycetes</taxon>
        <taxon>Eurotiomycetidae</taxon>
        <taxon>Eurotiales</taxon>
        <taxon>Aspergillaceae</taxon>
        <taxon>Penicillium</taxon>
    </lineage>
</organism>
<name>A0A9W9P6E0_PENCI</name>
<dbReference type="GeneID" id="81382168"/>
<dbReference type="AlphaFoldDB" id="A0A9W9P6E0"/>
<sequence>MQHRATLASWASSQSWNTPRYPDPTLSPMGSTSRQWLVGEDFRIRTADATPSLAHEIPGDSVPLHVKTPARYMGYP</sequence>
<dbReference type="Proteomes" id="UP001147733">
    <property type="component" value="Unassembled WGS sequence"/>
</dbReference>
<proteinExistence type="predicted"/>
<dbReference type="RefSeq" id="XP_056502413.1">
    <property type="nucleotide sequence ID" value="XM_056643001.1"/>
</dbReference>
<reference evidence="2" key="1">
    <citation type="submission" date="2022-11" db="EMBL/GenBank/DDBJ databases">
        <authorList>
            <person name="Petersen C."/>
        </authorList>
    </citation>
    <scope>NUCLEOTIDE SEQUENCE</scope>
    <source>
        <strain evidence="2">IBT 23319</strain>
    </source>
</reference>
<gene>
    <name evidence="2" type="ORF">N7469_004081</name>
</gene>
<evidence type="ECO:0000313" key="2">
    <source>
        <dbReference type="EMBL" id="KAJ5234913.1"/>
    </source>
</evidence>
<protein>
    <submittedName>
        <fullName evidence="2">Uncharacterized protein</fullName>
    </submittedName>
</protein>